<dbReference type="PANTHER" id="PTHR10683:SF18">
    <property type="entry name" value="TRANSALDOLASE"/>
    <property type="match status" value="1"/>
</dbReference>
<evidence type="ECO:0000256" key="8">
    <source>
        <dbReference type="ARBA" id="ARBA00023126"/>
    </source>
</evidence>
<evidence type="ECO:0000256" key="10">
    <source>
        <dbReference type="ARBA" id="ARBA00048810"/>
    </source>
</evidence>
<evidence type="ECO:0000256" key="5">
    <source>
        <dbReference type="ARBA" id="ARBA00013151"/>
    </source>
</evidence>
<evidence type="ECO:0000256" key="3">
    <source>
        <dbReference type="ARBA" id="ARBA00004857"/>
    </source>
</evidence>
<dbReference type="Proteomes" id="UP000318212">
    <property type="component" value="Unassembled WGS sequence"/>
</dbReference>
<dbReference type="GO" id="GO:0005975">
    <property type="term" value="P:carbohydrate metabolic process"/>
    <property type="evidence" value="ECO:0007669"/>
    <property type="project" value="InterPro"/>
</dbReference>
<dbReference type="GO" id="GO:0004801">
    <property type="term" value="F:transaldolase activity"/>
    <property type="evidence" value="ECO:0007669"/>
    <property type="project" value="UniProtKB-UniRule"/>
</dbReference>
<dbReference type="InterPro" id="IPR013785">
    <property type="entry name" value="Aldolase_TIM"/>
</dbReference>
<organism evidence="13 14">
    <name type="scientific">Marilutibacter aestuarii</name>
    <dbReference type="NCBI Taxonomy" id="1706195"/>
    <lineage>
        <taxon>Bacteria</taxon>
        <taxon>Pseudomonadati</taxon>
        <taxon>Pseudomonadota</taxon>
        <taxon>Gammaproteobacteria</taxon>
        <taxon>Lysobacterales</taxon>
        <taxon>Lysobacteraceae</taxon>
        <taxon>Marilutibacter</taxon>
    </lineage>
</organism>
<dbReference type="FunFam" id="3.20.20.70:FF:000002">
    <property type="entry name" value="Transaldolase"/>
    <property type="match status" value="1"/>
</dbReference>
<dbReference type="SUPFAM" id="SSF51569">
    <property type="entry name" value="Aldolase"/>
    <property type="match status" value="1"/>
</dbReference>
<comment type="caution">
    <text evidence="13">The sequence shown here is derived from an EMBL/GenBank/DDBJ whole genome shotgun (WGS) entry which is preliminary data.</text>
</comment>
<keyword evidence="14" id="KW-1185">Reference proteome</keyword>
<evidence type="ECO:0000256" key="6">
    <source>
        <dbReference type="ARBA" id="ARBA00022490"/>
    </source>
</evidence>
<evidence type="ECO:0000313" key="14">
    <source>
        <dbReference type="Proteomes" id="UP000318212"/>
    </source>
</evidence>
<dbReference type="EC" id="2.2.1.2" evidence="5 11"/>
<keyword evidence="9 11" id="KW-0704">Schiff base</keyword>
<comment type="subcellular location">
    <subcellularLocation>
        <location evidence="2 11">Cytoplasm</location>
    </subcellularLocation>
</comment>
<evidence type="ECO:0000256" key="12">
    <source>
        <dbReference type="RuleBase" id="RU004155"/>
    </source>
</evidence>
<comment type="pathway">
    <text evidence="3 11 12">Carbohydrate degradation; pentose phosphate pathway; D-glyceraldehyde 3-phosphate and beta-D-fructose 6-phosphate from D-ribose 5-phosphate and D-xylulose 5-phosphate (non-oxidative stage): step 2/3.</text>
</comment>
<reference evidence="13 14" key="1">
    <citation type="submission" date="2019-06" db="EMBL/GenBank/DDBJ databases">
        <title>Lysobacter alkalisoli sp. nov. isolated from saline soil.</title>
        <authorList>
            <person name="Sun J.-Q."/>
            <person name="Xu L."/>
        </authorList>
    </citation>
    <scope>NUCLEOTIDE SEQUENCE [LARGE SCALE GENOMIC DNA]</scope>
    <source>
        <strain evidence="13 14">JCM 31130</strain>
    </source>
</reference>
<comment type="similarity">
    <text evidence="4 11 12">Belongs to the transaldolase family. Type 1 subfamily.</text>
</comment>
<evidence type="ECO:0000256" key="4">
    <source>
        <dbReference type="ARBA" id="ARBA00008012"/>
    </source>
</evidence>
<dbReference type="HAMAP" id="MF_00492">
    <property type="entry name" value="Transaldolase_1"/>
    <property type="match status" value="1"/>
</dbReference>
<dbReference type="UniPathway" id="UPA00115">
    <property type="reaction ID" value="UER00414"/>
</dbReference>
<protein>
    <recommendedName>
        <fullName evidence="5 11">Transaldolase</fullName>
        <ecNumber evidence="5 11">2.2.1.2</ecNumber>
    </recommendedName>
</protein>
<evidence type="ECO:0000256" key="7">
    <source>
        <dbReference type="ARBA" id="ARBA00022679"/>
    </source>
</evidence>
<dbReference type="RefSeq" id="WP_141519108.1">
    <property type="nucleotide sequence ID" value="NZ_VICE01000113.1"/>
</dbReference>
<dbReference type="InterPro" id="IPR001585">
    <property type="entry name" value="TAL/FSA"/>
</dbReference>
<sequence length="322" mass="34354">MTSKLQHLRDLSAVVADTGDIEAIARFKPLDATTNPSLLLKAATLPAYAPLLDQALDAARGDDAATRIADAGDRLAVAIGGEILKLVPGRVSTEVDARLSFDTEATLAQARKLVALYAEAGIGRERLLIKIAASWEGIRAAERLEREGIHCNLTLLFSFAQAVACAEAGVFLISPFVGRILDWHLGNGMAPPADPADDPGVQSVTRIWQYYKRHGYDTVVMGASFRNTGQVLALAGCDRLTISPDLLGELDADGGDVARALVDDGAREAPPARLDEARFRWAHNEDAMATDKLADGIRRFAADQVRLEALLGQRLAAAAPVA</sequence>
<dbReference type="PROSITE" id="PS01054">
    <property type="entry name" value="TRANSALDOLASE_1"/>
    <property type="match status" value="1"/>
</dbReference>
<dbReference type="Pfam" id="PF00923">
    <property type="entry name" value="TAL_FSA"/>
    <property type="match status" value="1"/>
</dbReference>
<keyword evidence="6 11" id="KW-0963">Cytoplasm</keyword>
<name>A0A508A0J0_9GAMM</name>
<comment type="catalytic activity">
    <reaction evidence="10 11 12">
        <text>D-sedoheptulose 7-phosphate + D-glyceraldehyde 3-phosphate = D-erythrose 4-phosphate + beta-D-fructose 6-phosphate</text>
        <dbReference type="Rhea" id="RHEA:17053"/>
        <dbReference type="ChEBI" id="CHEBI:16897"/>
        <dbReference type="ChEBI" id="CHEBI:57483"/>
        <dbReference type="ChEBI" id="CHEBI:57634"/>
        <dbReference type="ChEBI" id="CHEBI:59776"/>
        <dbReference type="EC" id="2.2.1.2"/>
    </reaction>
</comment>
<accession>A0A508A0J0</accession>
<dbReference type="NCBIfam" id="NF009001">
    <property type="entry name" value="PRK12346.1"/>
    <property type="match status" value="1"/>
</dbReference>
<evidence type="ECO:0000313" key="13">
    <source>
        <dbReference type="EMBL" id="TQD41954.1"/>
    </source>
</evidence>
<dbReference type="OrthoDB" id="9809101at2"/>
<feature type="active site" description="Schiff-base intermediate with substrate" evidence="11">
    <location>
        <position position="130"/>
    </location>
</feature>
<evidence type="ECO:0000256" key="9">
    <source>
        <dbReference type="ARBA" id="ARBA00023270"/>
    </source>
</evidence>
<dbReference type="AlphaFoldDB" id="A0A508A0J0"/>
<dbReference type="PANTHER" id="PTHR10683">
    <property type="entry name" value="TRANSALDOLASE"/>
    <property type="match status" value="1"/>
</dbReference>
<dbReference type="NCBIfam" id="TIGR00874">
    <property type="entry name" value="talAB"/>
    <property type="match status" value="1"/>
</dbReference>
<gene>
    <name evidence="11 13" type="primary">tal</name>
    <name evidence="13" type="ORF">FKV25_12370</name>
</gene>
<evidence type="ECO:0000256" key="1">
    <source>
        <dbReference type="ARBA" id="ARBA00003518"/>
    </source>
</evidence>
<keyword evidence="8 11" id="KW-0570">Pentose shunt</keyword>
<dbReference type="GO" id="GO:0005829">
    <property type="term" value="C:cytosol"/>
    <property type="evidence" value="ECO:0007669"/>
    <property type="project" value="TreeGrafter"/>
</dbReference>
<dbReference type="GO" id="GO:0006098">
    <property type="term" value="P:pentose-phosphate shunt"/>
    <property type="evidence" value="ECO:0007669"/>
    <property type="project" value="UniProtKB-UniRule"/>
</dbReference>
<proteinExistence type="inferred from homology"/>
<evidence type="ECO:0000256" key="2">
    <source>
        <dbReference type="ARBA" id="ARBA00004496"/>
    </source>
</evidence>
<evidence type="ECO:0000256" key="11">
    <source>
        <dbReference type="HAMAP-Rule" id="MF_00492"/>
    </source>
</evidence>
<dbReference type="PROSITE" id="PS00958">
    <property type="entry name" value="TRANSALDOLASE_2"/>
    <property type="match status" value="1"/>
</dbReference>
<dbReference type="CDD" id="cd00957">
    <property type="entry name" value="Transaldolase_TalAB"/>
    <property type="match status" value="1"/>
</dbReference>
<keyword evidence="7 11" id="KW-0808">Transferase</keyword>
<dbReference type="Gene3D" id="3.20.20.70">
    <property type="entry name" value="Aldolase class I"/>
    <property type="match status" value="1"/>
</dbReference>
<comment type="function">
    <text evidence="1 11 12">Transaldolase is important for the balance of metabolites in the pentose-phosphate pathway.</text>
</comment>
<dbReference type="EMBL" id="VICE01000113">
    <property type="protein sequence ID" value="TQD41954.1"/>
    <property type="molecule type" value="Genomic_DNA"/>
</dbReference>
<dbReference type="InterPro" id="IPR004730">
    <property type="entry name" value="Transaldolase_1"/>
</dbReference>
<dbReference type="InterPro" id="IPR018225">
    <property type="entry name" value="Transaldolase_AS"/>
</dbReference>